<evidence type="ECO:0000256" key="4">
    <source>
        <dbReference type="ARBA" id="ARBA00022533"/>
    </source>
</evidence>
<comment type="function">
    <text evidence="9">Phosphorylase is an important allosteric enzyme in carbohydrate metabolism. Enzymes from different sources differ in their regulatory mechanisms and in their natural substrates. However, all known phosphorylases share catalytic and structural properties.</text>
</comment>
<comment type="similarity">
    <text evidence="3 11">Belongs to the glycogen phosphorylase family.</text>
</comment>
<evidence type="ECO:0000256" key="2">
    <source>
        <dbReference type="ARBA" id="ARBA00001933"/>
    </source>
</evidence>
<dbReference type="NCBIfam" id="TIGR02093">
    <property type="entry name" value="P_ylase"/>
    <property type="match status" value="1"/>
</dbReference>
<comment type="catalytic activity">
    <reaction evidence="1 11">
        <text>[(1-&gt;4)-alpha-D-glucosyl](n) + phosphate = [(1-&gt;4)-alpha-D-glucosyl](n-1) + alpha-D-glucose 1-phosphate</text>
        <dbReference type="Rhea" id="RHEA:41732"/>
        <dbReference type="Rhea" id="RHEA-COMP:9584"/>
        <dbReference type="Rhea" id="RHEA-COMP:9586"/>
        <dbReference type="ChEBI" id="CHEBI:15444"/>
        <dbReference type="ChEBI" id="CHEBI:43474"/>
        <dbReference type="ChEBI" id="CHEBI:58601"/>
        <dbReference type="EC" id="2.4.1.1"/>
    </reaction>
</comment>
<dbReference type="RefSeq" id="WP_108729575.1">
    <property type="nucleotide sequence ID" value="NZ_CP025785.1"/>
</dbReference>
<dbReference type="PIRSF" id="PIRSF000460">
    <property type="entry name" value="Pprylas_GlgP"/>
    <property type="match status" value="1"/>
</dbReference>
<dbReference type="OrthoDB" id="9760804at2"/>
<dbReference type="CDD" id="cd04300">
    <property type="entry name" value="GT35_Glycogen_Phosphorylase"/>
    <property type="match status" value="1"/>
</dbReference>
<sequence>MNISKEDFKISFNKNLKHYYQVQSVKDLSDIELYNCFARTVVDYFLEQWADTKIDIDKKRVKKVCYLSAEFLIGRFLSNTLINMRSFDTVRSLADELGIDFNALENVEIDAGLGNGGLGRLAACFLDSLSTLDYPALGYGIKYRYGIFKQSFIDGFQIEEPDKWNEYEHPWFIKNVSRVYDISFGGHIEIERDAAGNEIFTHKNPYVVNAIAYDAPIVGYDSRTINTLRLWEAYAKDGFDLSLFNNMQYLDASKKEIEVSNITKVLYPNDEDLAGKFLRLRQQYFFCSASIQDVIHDFKKHYSSDLKRLPEYVVFQLNDTHPVVAIPELMRVLIDKEKFDWKLAWEVTKKCFAYTNHTVLAEALEKWPLRMFSELLPRIYQIIQEINKRFFEEIEAKNKSGSNFIYDDYLIINDGVINMAWLAIHSCFSINGVAKLHTEILMENALKTWYSLYPDKFNNKTNGVTQRRWLLMANPRLSDLISSKIGDSWVKNFEDIERLLAFKDDKDVISSLRKVKHENKVDFSNLIYRELGIKIDSSSIFDVQIKRLHEYKRQVLNALHILYLYSKLRKDKDFYVYPRTFIFGAKAAPGYRMAKNIIKFINDIAHKVNNDINVNGKIKVVFIPNYNVSWAEKIIPASDISEQISLAGKEASGTSNMKFMMNGALTLGTMDGANVEIYDQVGDEHMFIFGLRKNEVIKHNENHSYVPSRILEDDPEFSEIINSLVDGSLFKGHYEVYKEIHDSLLYESYGGSPDQYFVLKDFRSYINAHKLVESRYQDSDSWISSCLVNIAKSSVFSSDRTIEEYVKDIWKVRRLH</sequence>
<accession>A0A2S1LY20</accession>
<evidence type="ECO:0000256" key="1">
    <source>
        <dbReference type="ARBA" id="ARBA00001275"/>
    </source>
</evidence>
<keyword evidence="8 11" id="KW-0119">Carbohydrate metabolism</keyword>
<evidence type="ECO:0000313" key="13">
    <source>
        <dbReference type="Proteomes" id="UP000244655"/>
    </source>
</evidence>
<evidence type="ECO:0000256" key="3">
    <source>
        <dbReference type="ARBA" id="ARBA00006047"/>
    </source>
</evidence>
<dbReference type="SUPFAM" id="SSF53756">
    <property type="entry name" value="UDP-Glycosyltransferase/glycogen phosphorylase"/>
    <property type="match status" value="1"/>
</dbReference>
<dbReference type="InterPro" id="IPR011833">
    <property type="entry name" value="Glycg_phsphrylas"/>
</dbReference>
<dbReference type="GO" id="GO:0005980">
    <property type="term" value="P:glycogen catabolic process"/>
    <property type="evidence" value="ECO:0007669"/>
    <property type="project" value="TreeGrafter"/>
</dbReference>
<keyword evidence="4" id="KW-0021">Allosteric enzyme</keyword>
<dbReference type="EC" id="2.4.1.1" evidence="11"/>
<dbReference type="Pfam" id="PF00343">
    <property type="entry name" value="Phosphorylase"/>
    <property type="match status" value="1"/>
</dbReference>
<dbReference type="PANTHER" id="PTHR11468">
    <property type="entry name" value="GLYCOGEN PHOSPHORYLASE"/>
    <property type="match status" value="1"/>
</dbReference>
<evidence type="ECO:0000256" key="9">
    <source>
        <dbReference type="ARBA" id="ARBA00025174"/>
    </source>
</evidence>
<keyword evidence="13" id="KW-1185">Reference proteome</keyword>
<dbReference type="FunFam" id="3.40.50.2000:FF:000003">
    <property type="entry name" value="Alpha-1,4 glucan phosphorylase"/>
    <property type="match status" value="1"/>
</dbReference>
<keyword evidence="6 11" id="KW-0808">Transferase</keyword>
<dbReference type="GO" id="GO:0030170">
    <property type="term" value="F:pyridoxal phosphate binding"/>
    <property type="evidence" value="ECO:0007669"/>
    <property type="project" value="InterPro"/>
</dbReference>
<evidence type="ECO:0000256" key="10">
    <source>
        <dbReference type="PIRSR" id="PIRSR000460-1"/>
    </source>
</evidence>
<evidence type="ECO:0000256" key="7">
    <source>
        <dbReference type="ARBA" id="ARBA00022898"/>
    </source>
</evidence>
<evidence type="ECO:0000313" key="12">
    <source>
        <dbReference type="EMBL" id="AWG43176.1"/>
    </source>
</evidence>
<dbReference type="GO" id="GO:0008184">
    <property type="term" value="F:glycogen phosphorylase activity"/>
    <property type="evidence" value="ECO:0007669"/>
    <property type="project" value="InterPro"/>
</dbReference>
<dbReference type="PROSITE" id="PS00102">
    <property type="entry name" value="PHOSPHORYLASE"/>
    <property type="match status" value="1"/>
</dbReference>
<evidence type="ECO:0000256" key="5">
    <source>
        <dbReference type="ARBA" id="ARBA00022676"/>
    </source>
</evidence>
<keyword evidence="5 11" id="KW-0328">Glycosyltransferase</keyword>
<evidence type="ECO:0000256" key="8">
    <source>
        <dbReference type="ARBA" id="ARBA00023277"/>
    </source>
</evidence>
<dbReference type="Proteomes" id="UP000244655">
    <property type="component" value="Chromosome"/>
</dbReference>
<proteinExistence type="inferred from homology"/>
<comment type="function">
    <text evidence="11">Allosteric enzyme that catalyzes the rate-limiting step in glycogen catabolism, the phosphorolytic cleavage of glycogen to produce glucose-1-phosphate, and plays a central role in maintaining cellular and organismal glucose homeostasis.</text>
</comment>
<evidence type="ECO:0000256" key="6">
    <source>
        <dbReference type="ARBA" id="ARBA00022679"/>
    </source>
</evidence>
<dbReference type="InterPro" id="IPR000811">
    <property type="entry name" value="Glyco_trans_35"/>
</dbReference>
<dbReference type="PANTHER" id="PTHR11468:SF3">
    <property type="entry name" value="GLYCOGEN PHOSPHORYLASE, LIVER FORM"/>
    <property type="match status" value="1"/>
</dbReference>
<gene>
    <name evidence="12" type="ORF">CR532_04375</name>
</gene>
<dbReference type="AlphaFoldDB" id="A0A2S1LY20"/>
<dbReference type="GO" id="GO:0005737">
    <property type="term" value="C:cytoplasm"/>
    <property type="evidence" value="ECO:0007669"/>
    <property type="project" value="TreeGrafter"/>
</dbReference>
<evidence type="ECO:0000256" key="11">
    <source>
        <dbReference type="RuleBase" id="RU000587"/>
    </source>
</evidence>
<feature type="modified residue" description="N6-(pyridoxal phosphate)lysine" evidence="10">
    <location>
        <position position="658"/>
    </location>
</feature>
<reference evidence="12 13" key="1">
    <citation type="submission" date="2018-01" db="EMBL/GenBank/DDBJ databases">
        <title>Genome sequence of Borrelia tachyglossi.</title>
        <authorList>
            <person name="Gofton A.W."/>
        </authorList>
    </citation>
    <scope>NUCLEOTIDE SEQUENCE [LARGE SCALE GENOMIC DNA]</scope>
    <source>
        <strain evidence="12 13">Bc-F10-1268</strain>
    </source>
</reference>
<dbReference type="EMBL" id="CP025785">
    <property type="protein sequence ID" value="AWG43176.1"/>
    <property type="molecule type" value="Genomic_DNA"/>
</dbReference>
<dbReference type="Gene3D" id="3.40.50.2000">
    <property type="entry name" value="Glycogen Phosphorylase B"/>
    <property type="match status" value="2"/>
</dbReference>
<organism evidence="12 13">
    <name type="scientific">Candidatus Borreliella tachyglossi</name>
    <dbReference type="NCBI Taxonomy" id="1964448"/>
    <lineage>
        <taxon>Bacteria</taxon>
        <taxon>Pseudomonadati</taxon>
        <taxon>Spirochaetota</taxon>
        <taxon>Spirochaetia</taxon>
        <taxon>Spirochaetales</taxon>
        <taxon>Borreliaceae</taxon>
        <taxon>Borreliella</taxon>
    </lineage>
</organism>
<name>A0A2S1LY20_9SPIR</name>
<comment type="cofactor">
    <cofactor evidence="2 11">
        <name>pyridoxal 5'-phosphate</name>
        <dbReference type="ChEBI" id="CHEBI:597326"/>
    </cofactor>
</comment>
<keyword evidence="7 10" id="KW-0663">Pyridoxal phosphate</keyword>
<dbReference type="InterPro" id="IPR035090">
    <property type="entry name" value="Pyridoxal_P_attach_site"/>
</dbReference>
<protein>
    <recommendedName>
        <fullName evidence="11">Alpha-1,4 glucan phosphorylase</fullName>
        <ecNumber evidence="11">2.4.1.1</ecNumber>
    </recommendedName>
</protein>
<dbReference type="FunFam" id="3.40.50.2000:FF:000807">
    <property type="entry name" value="Alpha-glucan phosphorylase 2, cytosolic"/>
    <property type="match status" value="1"/>
</dbReference>